<dbReference type="EMBL" id="AP018694">
    <property type="protein sequence ID" value="BBE19637.1"/>
    <property type="molecule type" value="Genomic_DNA"/>
</dbReference>
<dbReference type="AlphaFoldDB" id="A0A5K7SDX1"/>
<dbReference type="Proteomes" id="UP001193389">
    <property type="component" value="Chromosome"/>
</dbReference>
<evidence type="ECO:0000313" key="3">
    <source>
        <dbReference type="Proteomes" id="UP001193389"/>
    </source>
</evidence>
<accession>A0A5K7SDX1</accession>
<reference evidence="2" key="1">
    <citation type="journal article" date="2020" name="Int. J. Syst. Evol. Microbiol.">
        <title>Aquipluma nitroreducens gen. nov. sp. nov., a novel facultatively anaerobic bacterium isolated from a freshwater lake.</title>
        <authorList>
            <person name="Watanabe M."/>
            <person name="Kojima H."/>
            <person name="Fukui M."/>
        </authorList>
    </citation>
    <scope>NUCLEOTIDE SEQUENCE</scope>
    <source>
        <strain evidence="2">MeG22</strain>
    </source>
</reference>
<organism evidence="2 3">
    <name type="scientific">Aquipluma nitroreducens</name>
    <dbReference type="NCBI Taxonomy" id="2010828"/>
    <lineage>
        <taxon>Bacteria</taxon>
        <taxon>Pseudomonadati</taxon>
        <taxon>Bacteroidota</taxon>
        <taxon>Bacteroidia</taxon>
        <taxon>Marinilabiliales</taxon>
        <taxon>Prolixibacteraceae</taxon>
        <taxon>Aquipluma</taxon>
    </lineage>
</organism>
<sequence length="91" mass="11125">MKHYPTNLTDSQWMLLSGILNDNRKRKHSLRDIFNAIFYLIKTGCQWRMIPGCFPNWELVYYYFTRWKNNGVIEQVHELLRDKNTQESREI</sequence>
<dbReference type="PANTHER" id="PTHR30007:SF0">
    <property type="entry name" value="TRANSPOSASE"/>
    <property type="match status" value="1"/>
</dbReference>
<dbReference type="KEGG" id="anf:AQPE_3823"/>
<proteinExistence type="predicted"/>
<keyword evidence="3" id="KW-1185">Reference proteome</keyword>
<evidence type="ECO:0000259" key="1">
    <source>
        <dbReference type="Pfam" id="PF13340"/>
    </source>
</evidence>
<dbReference type="InterPro" id="IPR025161">
    <property type="entry name" value="IS402-like_dom"/>
</dbReference>
<dbReference type="PANTHER" id="PTHR30007">
    <property type="entry name" value="PHP DOMAIN PROTEIN"/>
    <property type="match status" value="1"/>
</dbReference>
<protein>
    <submittedName>
        <fullName evidence="2">Mobile element protein</fullName>
    </submittedName>
</protein>
<gene>
    <name evidence="2" type="ORF">AQPE_3823</name>
</gene>
<evidence type="ECO:0000313" key="2">
    <source>
        <dbReference type="EMBL" id="BBE19637.1"/>
    </source>
</evidence>
<feature type="domain" description="Insertion element IS402-like" evidence="1">
    <location>
        <begin position="8"/>
        <end position="77"/>
    </location>
</feature>
<dbReference type="Pfam" id="PF13340">
    <property type="entry name" value="DUF4096"/>
    <property type="match status" value="1"/>
</dbReference>
<name>A0A5K7SDX1_9BACT</name>